<dbReference type="EMBL" id="PCVN01000036">
    <property type="protein sequence ID" value="PIQ74582.1"/>
    <property type="molecule type" value="Genomic_DNA"/>
</dbReference>
<accession>A0A2H0KR07</accession>
<evidence type="ECO:0000313" key="2">
    <source>
        <dbReference type="EMBL" id="PIQ74582.1"/>
    </source>
</evidence>
<dbReference type="SUPFAM" id="SSF109604">
    <property type="entry name" value="HD-domain/PDEase-like"/>
    <property type="match status" value="1"/>
</dbReference>
<organism evidence="2 3">
    <name type="scientific">Candidatus Portnoybacteria bacterium CG11_big_fil_rev_8_21_14_0_20_44_10</name>
    <dbReference type="NCBI Taxonomy" id="1974818"/>
    <lineage>
        <taxon>Bacteria</taxon>
        <taxon>Candidatus Portnoyibacteriota</taxon>
    </lineage>
</organism>
<gene>
    <name evidence="2" type="ORF">COV85_01380</name>
</gene>
<proteinExistence type="predicted"/>
<dbReference type="Pfam" id="PF01966">
    <property type="entry name" value="HD"/>
    <property type="match status" value="1"/>
</dbReference>
<reference evidence="2 3" key="1">
    <citation type="submission" date="2017-09" db="EMBL/GenBank/DDBJ databases">
        <title>Depth-based differentiation of microbial function through sediment-hosted aquifers and enrichment of novel symbionts in the deep terrestrial subsurface.</title>
        <authorList>
            <person name="Probst A.J."/>
            <person name="Ladd B."/>
            <person name="Jarett J.K."/>
            <person name="Geller-Mcgrath D.E."/>
            <person name="Sieber C.M."/>
            <person name="Emerson J.B."/>
            <person name="Anantharaman K."/>
            <person name="Thomas B.C."/>
            <person name="Malmstrom R."/>
            <person name="Stieglmeier M."/>
            <person name="Klingl A."/>
            <person name="Woyke T."/>
            <person name="Ryan C.M."/>
            <person name="Banfield J.F."/>
        </authorList>
    </citation>
    <scope>NUCLEOTIDE SEQUENCE [LARGE SCALE GENOMIC DNA]</scope>
    <source>
        <strain evidence="2">CG11_big_fil_rev_8_21_14_0_20_44_10</strain>
    </source>
</reference>
<evidence type="ECO:0000313" key="3">
    <source>
        <dbReference type="Proteomes" id="UP000231550"/>
    </source>
</evidence>
<protein>
    <recommendedName>
        <fullName evidence="1">HD domain-containing protein</fullName>
    </recommendedName>
</protein>
<dbReference type="InterPro" id="IPR006674">
    <property type="entry name" value="HD_domain"/>
</dbReference>
<dbReference type="Gene3D" id="1.10.3210.10">
    <property type="entry name" value="Hypothetical protein af1432"/>
    <property type="match status" value="1"/>
</dbReference>
<dbReference type="AlphaFoldDB" id="A0A2H0KR07"/>
<dbReference type="CDD" id="cd00077">
    <property type="entry name" value="HDc"/>
    <property type="match status" value="1"/>
</dbReference>
<name>A0A2H0KR07_9BACT</name>
<feature type="domain" description="HD" evidence="1">
    <location>
        <begin position="56"/>
        <end position="169"/>
    </location>
</feature>
<dbReference type="InterPro" id="IPR003607">
    <property type="entry name" value="HD/PDEase_dom"/>
</dbReference>
<dbReference type="Proteomes" id="UP000231550">
    <property type="component" value="Unassembled WGS sequence"/>
</dbReference>
<evidence type="ECO:0000259" key="1">
    <source>
        <dbReference type="Pfam" id="PF01966"/>
    </source>
</evidence>
<sequence>MKKDLDDYLELIQSEGIRNFVKTALAAAPPEFWIAPASSSGKYHPPEDNMEGGLVIHSRKAVRVAIALCRFFGIEDGLMKDMVIAAAVLHDIKKSGDPWDNHMHPEHGLIAYNWLMQFADNDPNLLGICQLVKDHVGIWNKPKSTPALTIGKQVNRFALCSLIVQLADYWASQKWCPFICDNFAE</sequence>
<comment type="caution">
    <text evidence="2">The sequence shown here is derived from an EMBL/GenBank/DDBJ whole genome shotgun (WGS) entry which is preliminary data.</text>
</comment>